<dbReference type="GO" id="GO:0015031">
    <property type="term" value="P:protein transport"/>
    <property type="evidence" value="ECO:0007669"/>
    <property type="project" value="UniProtKB-KW"/>
</dbReference>
<keyword evidence="4" id="KW-0813">Transport</keyword>
<evidence type="ECO:0000313" key="8">
    <source>
        <dbReference type="EMBL" id="TKA34681.1"/>
    </source>
</evidence>
<evidence type="ECO:0000256" key="5">
    <source>
        <dbReference type="ARBA" id="ARBA00022927"/>
    </source>
</evidence>
<dbReference type="PANTHER" id="PTHR31658:SF0">
    <property type="entry name" value="CONSERVED OLIGOMERIC GOLGI COMPLEX SUBUNIT 1"/>
    <property type="match status" value="1"/>
</dbReference>
<name>A0A4U0UGG0_9PEZI</name>
<keyword evidence="7" id="KW-0472">Membrane</keyword>
<comment type="caution">
    <text evidence="8">The sequence shown here is derived from an EMBL/GenBank/DDBJ whole genome shotgun (WGS) entry which is preliminary data.</text>
</comment>
<evidence type="ECO:0000256" key="3">
    <source>
        <dbReference type="ARBA" id="ARBA00020978"/>
    </source>
</evidence>
<proteinExistence type="inferred from homology"/>
<keyword evidence="6" id="KW-0333">Golgi apparatus</keyword>
<dbReference type="STRING" id="331657.A0A4U0UGG0"/>
<dbReference type="EMBL" id="NAJN01003855">
    <property type="protein sequence ID" value="TKA34681.1"/>
    <property type="molecule type" value="Genomic_DNA"/>
</dbReference>
<keyword evidence="5" id="KW-0653">Protein transport</keyword>
<gene>
    <name evidence="8" type="ORF">B0A49_13722</name>
</gene>
<evidence type="ECO:0000256" key="2">
    <source>
        <dbReference type="ARBA" id="ARBA00006653"/>
    </source>
</evidence>
<accession>A0A4U0UGG0</accession>
<protein>
    <recommendedName>
        <fullName evidence="3">Conserved oligomeric Golgi complex subunit 1</fullName>
    </recommendedName>
</protein>
<dbReference type="PANTHER" id="PTHR31658">
    <property type="entry name" value="CONSERVED OLIGOMERIC GOLGI COMPLEX SUBUNIT 1"/>
    <property type="match status" value="1"/>
</dbReference>
<evidence type="ECO:0000256" key="1">
    <source>
        <dbReference type="ARBA" id="ARBA00004395"/>
    </source>
</evidence>
<feature type="non-terminal residue" evidence="8">
    <location>
        <position position="80"/>
    </location>
</feature>
<evidence type="ECO:0000256" key="7">
    <source>
        <dbReference type="ARBA" id="ARBA00023136"/>
    </source>
</evidence>
<evidence type="ECO:0000256" key="4">
    <source>
        <dbReference type="ARBA" id="ARBA00022448"/>
    </source>
</evidence>
<dbReference type="GO" id="GO:0000139">
    <property type="term" value="C:Golgi membrane"/>
    <property type="evidence" value="ECO:0007669"/>
    <property type="project" value="UniProtKB-SubCell"/>
</dbReference>
<evidence type="ECO:0000313" key="9">
    <source>
        <dbReference type="Proteomes" id="UP000308768"/>
    </source>
</evidence>
<organism evidence="8 9">
    <name type="scientific">Cryomyces minteri</name>
    <dbReference type="NCBI Taxonomy" id="331657"/>
    <lineage>
        <taxon>Eukaryota</taxon>
        <taxon>Fungi</taxon>
        <taxon>Dikarya</taxon>
        <taxon>Ascomycota</taxon>
        <taxon>Pezizomycotina</taxon>
        <taxon>Dothideomycetes</taxon>
        <taxon>Dothideomycetes incertae sedis</taxon>
        <taxon>Cryomyces</taxon>
    </lineage>
</organism>
<dbReference type="Proteomes" id="UP000308768">
    <property type="component" value="Unassembled WGS sequence"/>
</dbReference>
<comment type="subcellular location">
    <subcellularLocation>
        <location evidence="1">Golgi apparatus membrane</location>
        <topology evidence="1">Peripheral membrane protein</topology>
    </subcellularLocation>
</comment>
<sequence>MATEAPDPKMFKSWEDAFQYPVPVVRRLEQQLRGDINENREKLRTLVGASYRDLLGTAERIIEMDEKMQQVEKSLAHIGR</sequence>
<dbReference type="AlphaFoldDB" id="A0A4U0UGG0"/>
<reference evidence="8 9" key="1">
    <citation type="submission" date="2017-03" db="EMBL/GenBank/DDBJ databases">
        <title>Genomes of endolithic fungi from Antarctica.</title>
        <authorList>
            <person name="Coleine C."/>
            <person name="Masonjones S."/>
            <person name="Stajich J.E."/>
        </authorList>
    </citation>
    <scope>NUCLEOTIDE SEQUENCE [LARGE SCALE GENOMIC DNA]</scope>
    <source>
        <strain evidence="8 9">CCFEE 5187</strain>
    </source>
</reference>
<dbReference type="InterPro" id="IPR033370">
    <property type="entry name" value="COG1"/>
</dbReference>
<dbReference type="GO" id="GO:0017119">
    <property type="term" value="C:Golgi transport complex"/>
    <property type="evidence" value="ECO:0007669"/>
    <property type="project" value="InterPro"/>
</dbReference>
<dbReference type="GO" id="GO:0006891">
    <property type="term" value="P:intra-Golgi vesicle-mediated transport"/>
    <property type="evidence" value="ECO:0007669"/>
    <property type="project" value="InterPro"/>
</dbReference>
<dbReference type="OrthoDB" id="46189at2759"/>
<keyword evidence="9" id="KW-1185">Reference proteome</keyword>
<dbReference type="Pfam" id="PF08700">
    <property type="entry name" value="VPS51_Exo84_N"/>
    <property type="match status" value="1"/>
</dbReference>
<evidence type="ECO:0000256" key="6">
    <source>
        <dbReference type="ARBA" id="ARBA00023034"/>
    </source>
</evidence>
<comment type="similarity">
    <text evidence="2">Belongs to the COG1 family.</text>
</comment>